<feature type="non-terminal residue" evidence="7">
    <location>
        <position position="1"/>
    </location>
</feature>
<dbReference type="Proteomes" id="UP001328107">
    <property type="component" value="Unassembled WGS sequence"/>
</dbReference>
<feature type="transmembrane region" description="Helical" evidence="6">
    <location>
        <begin position="38"/>
        <end position="58"/>
    </location>
</feature>
<proteinExistence type="inferred from homology"/>
<dbReference type="PANTHER" id="PTHR31552">
    <property type="entry name" value="SERPENTINE RECEPTOR CLASS GAMMA"/>
    <property type="match status" value="1"/>
</dbReference>
<feature type="non-terminal residue" evidence="7">
    <location>
        <position position="161"/>
    </location>
</feature>
<sequence>FSSSYYFPTCEECVNIFIALNRLSAFAMYNQYEKVWSHIFWLCLPAIFGLPFLSYYHLLDTKTYFVPLFNGTMFMIDYDHSVRPWRSNRSSSFYLYLVCSITALTINLTTIVVIFTHKELITSILEPYFETKSMFFQALSPGIMSLILSTAIRNELVRGLR</sequence>
<dbReference type="Pfam" id="PF02118">
    <property type="entry name" value="Srg"/>
    <property type="match status" value="1"/>
</dbReference>
<feature type="transmembrane region" description="Helical" evidence="6">
    <location>
        <begin position="135"/>
        <end position="152"/>
    </location>
</feature>
<organism evidence="7 8">
    <name type="scientific">Pristionchus mayeri</name>
    <dbReference type="NCBI Taxonomy" id="1317129"/>
    <lineage>
        <taxon>Eukaryota</taxon>
        <taxon>Metazoa</taxon>
        <taxon>Ecdysozoa</taxon>
        <taxon>Nematoda</taxon>
        <taxon>Chromadorea</taxon>
        <taxon>Rhabditida</taxon>
        <taxon>Rhabditina</taxon>
        <taxon>Diplogasteromorpha</taxon>
        <taxon>Diplogasteroidea</taxon>
        <taxon>Neodiplogasteridae</taxon>
        <taxon>Pristionchus</taxon>
    </lineage>
</organism>
<dbReference type="AlphaFoldDB" id="A0AAN5CW20"/>
<name>A0AAN5CW20_9BILA</name>
<evidence type="ECO:0000256" key="6">
    <source>
        <dbReference type="RuleBase" id="RU280813"/>
    </source>
</evidence>
<comment type="similarity">
    <text evidence="2 6">Belongs to the nematode receptor-like protein srg family.</text>
</comment>
<dbReference type="GO" id="GO:0016020">
    <property type="term" value="C:membrane"/>
    <property type="evidence" value="ECO:0007669"/>
    <property type="project" value="UniProtKB-SubCell"/>
</dbReference>
<dbReference type="EMBL" id="BTRK01000005">
    <property type="protein sequence ID" value="GMR51863.1"/>
    <property type="molecule type" value="Genomic_DNA"/>
</dbReference>
<evidence type="ECO:0000256" key="3">
    <source>
        <dbReference type="ARBA" id="ARBA00022692"/>
    </source>
</evidence>
<evidence type="ECO:0000256" key="1">
    <source>
        <dbReference type="ARBA" id="ARBA00004141"/>
    </source>
</evidence>
<feature type="transmembrane region" description="Helical" evidence="6">
    <location>
        <begin position="93"/>
        <end position="115"/>
    </location>
</feature>
<dbReference type="InterPro" id="IPR000609">
    <property type="entry name" value="7TM_GPCR_serpentine_rcpt_Srg"/>
</dbReference>
<dbReference type="GO" id="GO:0007606">
    <property type="term" value="P:sensory perception of chemical stimulus"/>
    <property type="evidence" value="ECO:0007669"/>
    <property type="project" value="UniProtKB-UniRule"/>
</dbReference>
<evidence type="ECO:0000256" key="4">
    <source>
        <dbReference type="ARBA" id="ARBA00022989"/>
    </source>
</evidence>
<keyword evidence="8" id="KW-1185">Reference proteome</keyword>
<reference evidence="8" key="1">
    <citation type="submission" date="2022-10" db="EMBL/GenBank/DDBJ databases">
        <title>Genome assembly of Pristionchus species.</title>
        <authorList>
            <person name="Yoshida K."/>
            <person name="Sommer R.J."/>
        </authorList>
    </citation>
    <scope>NUCLEOTIDE SEQUENCE [LARGE SCALE GENOMIC DNA]</scope>
    <source>
        <strain evidence="8">RS5460</strain>
    </source>
</reference>
<comment type="caution">
    <text evidence="6">Lacks conserved residue(s) required for the propagation of feature annotation.</text>
</comment>
<evidence type="ECO:0000256" key="5">
    <source>
        <dbReference type="ARBA" id="ARBA00023136"/>
    </source>
</evidence>
<keyword evidence="3 6" id="KW-0812">Transmembrane</keyword>
<comment type="caution">
    <text evidence="7">The sequence shown here is derived from an EMBL/GenBank/DDBJ whole genome shotgun (WGS) entry which is preliminary data.</text>
</comment>
<evidence type="ECO:0000313" key="8">
    <source>
        <dbReference type="Proteomes" id="UP001328107"/>
    </source>
</evidence>
<dbReference type="GO" id="GO:0004888">
    <property type="term" value="F:transmembrane signaling receptor activity"/>
    <property type="evidence" value="ECO:0007669"/>
    <property type="project" value="InterPro"/>
</dbReference>
<evidence type="ECO:0000256" key="2">
    <source>
        <dbReference type="ARBA" id="ARBA00005692"/>
    </source>
</evidence>
<protein>
    <recommendedName>
        <fullName evidence="6">Serpentine receptor class gamma</fullName>
    </recommendedName>
</protein>
<gene>
    <name evidence="7" type="ORF">PMAYCL1PPCAC_22058</name>
</gene>
<comment type="subcellular location">
    <subcellularLocation>
        <location evidence="1">Membrane</location>
        <topology evidence="1">Multi-pass membrane protein</topology>
    </subcellularLocation>
</comment>
<evidence type="ECO:0000313" key="7">
    <source>
        <dbReference type="EMBL" id="GMR51863.1"/>
    </source>
</evidence>
<accession>A0AAN5CW20</accession>
<dbReference type="PANTHER" id="PTHR31552:SF8">
    <property type="entry name" value="SERPENTINE RECEPTOR CLASS GAMMA"/>
    <property type="match status" value="1"/>
</dbReference>
<keyword evidence="4 6" id="KW-1133">Transmembrane helix</keyword>
<keyword evidence="5 6" id="KW-0472">Membrane</keyword>